<dbReference type="SUPFAM" id="SSF53850">
    <property type="entry name" value="Periplasmic binding protein-like II"/>
    <property type="match status" value="1"/>
</dbReference>
<feature type="domain" description="HTH lysR-type" evidence="5">
    <location>
        <begin position="1"/>
        <end position="58"/>
    </location>
</feature>
<dbReference type="Proteomes" id="UP000669179">
    <property type="component" value="Unassembled WGS sequence"/>
</dbReference>
<dbReference type="PANTHER" id="PTHR30346:SF29">
    <property type="entry name" value="LYSR SUBSTRATE-BINDING"/>
    <property type="match status" value="1"/>
</dbReference>
<protein>
    <submittedName>
        <fullName evidence="6">LysR family transcriptional regulator</fullName>
    </submittedName>
</protein>
<evidence type="ECO:0000313" key="7">
    <source>
        <dbReference type="Proteomes" id="UP000669179"/>
    </source>
</evidence>
<dbReference type="Pfam" id="PF00126">
    <property type="entry name" value="HTH_1"/>
    <property type="match status" value="1"/>
</dbReference>
<dbReference type="Gene3D" id="1.10.10.10">
    <property type="entry name" value="Winged helix-like DNA-binding domain superfamily/Winged helix DNA-binding domain"/>
    <property type="match status" value="1"/>
</dbReference>
<dbReference type="FunFam" id="1.10.10.10:FF:000001">
    <property type="entry name" value="LysR family transcriptional regulator"/>
    <property type="match status" value="1"/>
</dbReference>
<evidence type="ECO:0000313" key="6">
    <source>
        <dbReference type="EMBL" id="MBO2451956.1"/>
    </source>
</evidence>
<keyword evidence="2" id="KW-0805">Transcription regulation</keyword>
<evidence type="ECO:0000259" key="5">
    <source>
        <dbReference type="PROSITE" id="PS50931"/>
    </source>
</evidence>
<evidence type="ECO:0000256" key="1">
    <source>
        <dbReference type="ARBA" id="ARBA00009437"/>
    </source>
</evidence>
<dbReference type="RefSeq" id="WP_208259842.1">
    <property type="nucleotide sequence ID" value="NZ_JAGEOJ010000014.1"/>
</dbReference>
<keyword evidence="7" id="KW-1185">Reference proteome</keyword>
<dbReference type="AlphaFoldDB" id="A0A939T404"/>
<dbReference type="CDD" id="cd08423">
    <property type="entry name" value="PBP2_LTTR_like_6"/>
    <property type="match status" value="1"/>
</dbReference>
<sequence length="300" mass="32210">MDMAWLAVFREAARHGTFTGAGESLGYTQSAISRQIALLENELGAVLFERLPRGVRLSEHGEAFLPHAQALLDRMSGARKDLTALTDLSAGRLRLGAFASVDAVLVPRALATFRAAHPDVSISLIEGLSLQLLGRLLAGELDVALVAAYPDAPFDTGLYDLRLLIADPVLVALHPDHPLAERDEIRLKELSGEKWIAGHGRAEDTLLSACLSSGFRPDIEYVVQEWTAKLGLVAAGLGPTLVPSLAAQAAPPGVALRSIHPADRPTRHVHIATRRTQRPSPALQAFTAHLEEATTTLVQH</sequence>
<dbReference type="PRINTS" id="PR00039">
    <property type="entry name" value="HTHLYSR"/>
</dbReference>
<dbReference type="InterPro" id="IPR005119">
    <property type="entry name" value="LysR_subst-bd"/>
</dbReference>
<dbReference type="Gene3D" id="3.40.190.10">
    <property type="entry name" value="Periplasmic binding protein-like II"/>
    <property type="match status" value="2"/>
</dbReference>
<proteinExistence type="inferred from homology"/>
<comment type="caution">
    <text evidence="6">The sequence shown here is derived from an EMBL/GenBank/DDBJ whole genome shotgun (WGS) entry which is preliminary data.</text>
</comment>
<dbReference type="Pfam" id="PF03466">
    <property type="entry name" value="LysR_substrate"/>
    <property type="match status" value="1"/>
</dbReference>
<dbReference type="InterPro" id="IPR000847">
    <property type="entry name" value="LysR_HTH_N"/>
</dbReference>
<dbReference type="EMBL" id="JAGEOJ010000014">
    <property type="protein sequence ID" value="MBO2451956.1"/>
    <property type="molecule type" value="Genomic_DNA"/>
</dbReference>
<dbReference type="PROSITE" id="PS50931">
    <property type="entry name" value="HTH_LYSR"/>
    <property type="match status" value="1"/>
</dbReference>
<dbReference type="SUPFAM" id="SSF46785">
    <property type="entry name" value="Winged helix' DNA-binding domain"/>
    <property type="match status" value="1"/>
</dbReference>
<organism evidence="6 7">
    <name type="scientific">Actinomadura barringtoniae</name>
    <dbReference type="NCBI Taxonomy" id="1427535"/>
    <lineage>
        <taxon>Bacteria</taxon>
        <taxon>Bacillati</taxon>
        <taxon>Actinomycetota</taxon>
        <taxon>Actinomycetes</taxon>
        <taxon>Streptosporangiales</taxon>
        <taxon>Thermomonosporaceae</taxon>
        <taxon>Actinomadura</taxon>
    </lineage>
</organism>
<evidence type="ECO:0000256" key="4">
    <source>
        <dbReference type="ARBA" id="ARBA00023163"/>
    </source>
</evidence>
<evidence type="ECO:0000256" key="2">
    <source>
        <dbReference type="ARBA" id="ARBA00023015"/>
    </source>
</evidence>
<accession>A0A939T404</accession>
<dbReference type="InterPro" id="IPR036390">
    <property type="entry name" value="WH_DNA-bd_sf"/>
</dbReference>
<evidence type="ECO:0000256" key="3">
    <source>
        <dbReference type="ARBA" id="ARBA00023125"/>
    </source>
</evidence>
<gene>
    <name evidence="6" type="ORF">J4573_33050</name>
</gene>
<dbReference type="PANTHER" id="PTHR30346">
    <property type="entry name" value="TRANSCRIPTIONAL DUAL REGULATOR HCAR-RELATED"/>
    <property type="match status" value="1"/>
</dbReference>
<reference evidence="6" key="1">
    <citation type="submission" date="2021-03" db="EMBL/GenBank/DDBJ databases">
        <authorList>
            <person name="Kanchanasin P."/>
            <person name="Saeng-In P."/>
            <person name="Phongsopitanun W."/>
            <person name="Yuki M."/>
            <person name="Kudo T."/>
            <person name="Ohkuma M."/>
            <person name="Tanasupawat S."/>
        </authorList>
    </citation>
    <scope>NUCLEOTIDE SEQUENCE</scope>
    <source>
        <strain evidence="6">GKU 128</strain>
    </source>
</reference>
<keyword evidence="3" id="KW-0238">DNA-binding</keyword>
<dbReference type="GO" id="GO:0032993">
    <property type="term" value="C:protein-DNA complex"/>
    <property type="evidence" value="ECO:0007669"/>
    <property type="project" value="TreeGrafter"/>
</dbReference>
<comment type="similarity">
    <text evidence="1">Belongs to the LysR transcriptional regulatory family.</text>
</comment>
<name>A0A939T404_9ACTN</name>
<dbReference type="GO" id="GO:0003677">
    <property type="term" value="F:DNA binding"/>
    <property type="evidence" value="ECO:0007669"/>
    <property type="project" value="UniProtKB-KW"/>
</dbReference>
<keyword evidence="4" id="KW-0804">Transcription</keyword>
<dbReference type="InterPro" id="IPR036388">
    <property type="entry name" value="WH-like_DNA-bd_sf"/>
</dbReference>
<dbReference type="GO" id="GO:0003700">
    <property type="term" value="F:DNA-binding transcription factor activity"/>
    <property type="evidence" value="ECO:0007669"/>
    <property type="project" value="InterPro"/>
</dbReference>